<dbReference type="SUPFAM" id="SSF51695">
    <property type="entry name" value="PLC-like phosphodiesterases"/>
    <property type="match status" value="1"/>
</dbReference>
<dbReference type="STRING" id="196109.A0A136JDG4"/>
<dbReference type="AlphaFoldDB" id="A0A136JDG4"/>
<dbReference type="InParanoid" id="A0A136JDG4"/>
<feature type="signal peptide" evidence="3">
    <location>
        <begin position="1"/>
        <end position="21"/>
    </location>
</feature>
<comment type="similarity">
    <text evidence="1">Belongs to the AIM6 family.</text>
</comment>
<feature type="chain" id="PRO_5007293696" description="Altered inheritance of mitochondria protein 6" evidence="3">
    <location>
        <begin position="22"/>
        <end position="464"/>
    </location>
</feature>
<evidence type="ECO:0000256" key="2">
    <source>
        <dbReference type="ARBA" id="ARBA00014286"/>
    </source>
</evidence>
<dbReference type="EMBL" id="KQ964246">
    <property type="protein sequence ID" value="KXJ95189.1"/>
    <property type="molecule type" value="Genomic_DNA"/>
</dbReference>
<dbReference type="GO" id="GO:0006629">
    <property type="term" value="P:lipid metabolic process"/>
    <property type="evidence" value="ECO:0007669"/>
    <property type="project" value="InterPro"/>
</dbReference>
<evidence type="ECO:0000256" key="1">
    <source>
        <dbReference type="ARBA" id="ARBA00008858"/>
    </source>
</evidence>
<sequence length="464" mass="49775">MVVMRSTTLATAALFAAVALAAPLEPKEVPLVEPRATDDISSCGGRWMPRGDVTIGRGTDVRPGFDSAVDKFCGAVNGRTVPPGGYLSMVTEVFLNGGKNPAEYGVLGFLHLEVHNKISSNHVINIDSCKKYLKALSVPGGKCSGPTNKDSKGGTWQVGNDGVSYHAIGEDVPSQQDALNKLWTDGALKVQGVSKGSSASLNPWPFGSIEKIKPAPCHSHNDYDQSIPLWAALSAGCVTVEADVWWFANSLILGHILPTLGRTFKGQYVDPLKAIIDYNNGGRVGGSVGVYPAAPSQTFVLFVDFKTSDAQTLDQVVAALQPLRDAGYLSYYDDAAKKLVARQVTVVASGSADFGRIRDRNGVPRADVFFDAKVDYWNSAFTVANSYYASADFKDAIGNPSNVGQFNGAQRDKVVAQVQQAHAAGLKVRYYNLPGEWIWEALAEAGVDRLNADDLYNTARLPRL</sequence>
<keyword evidence="3" id="KW-0732">Signal</keyword>
<dbReference type="PANTHER" id="PTHR31571">
    <property type="entry name" value="ALTERED INHERITANCE OF MITOCHONDRIA PROTEIN 6"/>
    <property type="match status" value="1"/>
</dbReference>
<dbReference type="InterPro" id="IPR051236">
    <property type="entry name" value="HAT_RTT109-like"/>
</dbReference>
<gene>
    <name evidence="4" type="ORF">Micbo1qcDRAFT_230485</name>
</gene>
<evidence type="ECO:0000256" key="3">
    <source>
        <dbReference type="SAM" id="SignalP"/>
    </source>
</evidence>
<keyword evidence="5" id="KW-1185">Reference proteome</keyword>
<dbReference type="Proteomes" id="UP000070501">
    <property type="component" value="Unassembled WGS sequence"/>
</dbReference>
<dbReference type="GO" id="GO:0008081">
    <property type="term" value="F:phosphoric diester hydrolase activity"/>
    <property type="evidence" value="ECO:0007669"/>
    <property type="project" value="InterPro"/>
</dbReference>
<evidence type="ECO:0000313" key="5">
    <source>
        <dbReference type="Proteomes" id="UP000070501"/>
    </source>
</evidence>
<reference evidence="5" key="1">
    <citation type="submission" date="2016-02" db="EMBL/GenBank/DDBJ databases">
        <title>Draft genome sequence of Microdochium bolleyi, a fungal endophyte of beachgrass.</title>
        <authorList>
            <consortium name="DOE Joint Genome Institute"/>
            <person name="David A.S."/>
            <person name="May G."/>
            <person name="Haridas S."/>
            <person name="Lim J."/>
            <person name="Wang M."/>
            <person name="Labutti K."/>
            <person name="Lipzen A."/>
            <person name="Barry K."/>
            <person name="Grigoriev I.V."/>
        </authorList>
    </citation>
    <scope>NUCLEOTIDE SEQUENCE [LARGE SCALE GENOMIC DNA]</scope>
    <source>
        <strain evidence="5">J235TASD1</strain>
    </source>
</reference>
<evidence type="ECO:0000313" key="4">
    <source>
        <dbReference type="EMBL" id="KXJ95189.1"/>
    </source>
</evidence>
<dbReference type="FunCoup" id="A0A136JDG4">
    <property type="interactions" value="6"/>
</dbReference>
<dbReference type="PANTHER" id="PTHR31571:SF1">
    <property type="entry name" value="ALTERED INHERITANCE OF MITOCHONDRIA PROTEIN 6"/>
    <property type="match status" value="1"/>
</dbReference>
<accession>A0A136JDG4</accession>
<protein>
    <recommendedName>
        <fullName evidence="2">Altered inheritance of mitochondria protein 6</fullName>
    </recommendedName>
</protein>
<organism evidence="4 5">
    <name type="scientific">Microdochium bolleyi</name>
    <dbReference type="NCBI Taxonomy" id="196109"/>
    <lineage>
        <taxon>Eukaryota</taxon>
        <taxon>Fungi</taxon>
        <taxon>Dikarya</taxon>
        <taxon>Ascomycota</taxon>
        <taxon>Pezizomycotina</taxon>
        <taxon>Sordariomycetes</taxon>
        <taxon>Xylariomycetidae</taxon>
        <taxon>Xylariales</taxon>
        <taxon>Microdochiaceae</taxon>
        <taxon>Microdochium</taxon>
    </lineage>
</organism>
<dbReference type="InterPro" id="IPR017946">
    <property type="entry name" value="PLC-like_Pdiesterase_TIM-brl"/>
</dbReference>
<dbReference type="OrthoDB" id="4153866at2759"/>
<proteinExistence type="inferred from homology"/>
<name>A0A136JDG4_9PEZI</name>